<sequence>MSGFYISQRITELIPEDQADRRLQMTFPRPQFAKIVSISEDDHWGTVTMTNFTDSADDIADTVCLGFQMAG</sequence>
<dbReference type="Proteomes" id="UP001346869">
    <property type="component" value="Unassembled WGS sequence"/>
</dbReference>
<comment type="caution">
    <text evidence="1">The sequence shown here is derived from an EMBL/GenBank/DDBJ whole genome shotgun (WGS) entry which is preliminary data.</text>
</comment>
<reference evidence="1 2" key="1">
    <citation type="journal article" date="2023" name="Genes (Basel)">
        <title>Chromosome-Level Genome Assembly and Circadian Gene Repertoire of the Patagonia Blennie Eleginops maclovinus-The Closest Ancestral Proxy of Antarctic Cryonotothenioids.</title>
        <authorList>
            <person name="Cheng C.C."/>
            <person name="Rivera-Colon A.G."/>
            <person name="Minhas B.F."/>
            <person name="Wilson L."/>
            <person name="Rayamajhi N."/>
            <person name="Vargas-Chacoff L."/>
            <person name="Catchen J.M."/>
        </authorList>
    </citation>
    <scope>NUCLEOTIDE SEQUENCE [LARGE SCALE GENOMIC DNA]</scope>
    <source>
        <strain evidence="1">JMC-PN-2008</strain>
    </source>
</reference>
<dbReference type="EMBL" id="JAUZQC010000013">
    <property type="protein sequence ID" value="KAK5861456.1"/>
    <property type="molecule type" value="Genomic_DNA"/>
</dbReference>
<name>A0AAN7XIN5_ELEMC</name>
<gene>
    <name evidence="1" type="ORF">PBY51_022851</name>
</gene>
<accession>A0AAN7XIN5</accession>
<dbReference type="AlphaFoldDB" id="A0AAN7XIN5"/>
<evidence type="ECO:0000313" key="2">
    <source>
        <dbReference type="Proteomes" id="UP001346869"/>
    </source>
</evidence>
<organism evidence="1 2">
    <name type="scientific">Eleginops maclovinus</name>
    <name type="common">Patagonian blennie</name>
    <name type="synonym">Eleginus maclovinus</name>
    <dbReference type="NCBI Taxonomy" id="56733"/>
    <lineage>
        <taxon>Eukaryota</taxon>
        <taxon>Metazoa</taxon>
        <taxon>Chordata</taxon>
        <taxon>Craniata</taxon>
        <taxon>Vertebrata</taxon>
        <taxon>Euteleostomi</taxon>
        <taxon>Actinopterygii</taxon>
        <taxon>Neopterygii</taxon>
        <taxon>Teleostei</taxon>
        <taxon>Neoteleostei</taxon>
        <taxon>Acanthomorphata</taxon>
        <taxon>Eupercaria</taxon>
        <taxon>Perciformes</taxon>
        <taxon>Notothenioidei</taxon>
        <taxon>Eleginopidae</taxon>
        <taxon>Eleginops</taxon>
    </lineage>
</organism>
<protein>
    <submittedName>
        <fullName evidence="1">Uncharacterized protein</fullName>
    </submittedName>
</protein>
<evidence type="ECO:0000313" key="1">
    <source>
        <dbReference type="EMBL" id="KAK5861456.1"/>
    </source>
</evidence>
<keyword evidence="2" id="KW-1185">Reference proteome</keyword>
<reference evidence="1 2" key="2">
    <citation type="journal article" date="2023" name="Mol. Biol. Evol.">
        <title>Genomics of Secondarily Temperate Adaptation in the Only Non-Antarctic Icefish.</title>
        <authorList>
            <person name="Rivera-Colon A.G."/>
            <person name="Rayamajhi N."/>
            <person name="Minhas B.F."/>
            <person name="Madrigal G."/>
            <person name="Bilyk K.T."/>
            <person name="Yoon V."/>
            <person name="Hune M."/>
            <person name="Gregory S."/>
            <person name="Cheng C.H.C."/>
            <person name="Catchen J.M."/>
        </authorList>
    </citation>
    <scope>NUCLEOTIDE SEQUENCE [LARGE SCALE GENOMIC DNA]</scope>
    <source>
        <strain evidence="1">JMC-PN-2008</strain>
    </source>
</reference>
<proteinExistence type="predicted"/>